<accession>A0ACC2NE82</accession>
<proteinExistence type="predicted"/>
<protein>
    <submittedName>
        <fullName evidence="1">Uncharacterized protein</fullName>
    </submittedName>
</protein>
<dbReference type="EMBL" id="CM056743">
    <property type="protein sequence ID" value="KAJ8669211.1"/>
    <property type="molecule type" value="Genomic_DNA"/>
</dbReference>
<reference evidence="1" key="1">
    <citation type="submission" date="2023-04" db="EMBL/GenBank/DDBJ databases">
        <title>A chromosome-level genome assembly of the parasitoid wasp Eretmocerus hayati.</title>
        <authorList>
            <person name="Zhong Y."/>
            <person name="Liu S."/>
            <person name="Liu Y."/>
        </authorList>
    </citation>
    <scope>NUCLEOTIDE SEQUENCE</scope>
    <source>
        <strain evidence="1">ZJU_SS_LIU_2023</strain>
    </source>
</reference>
<evidence type="ECO:0000313" key="2">
    <source>
        <dbReference type="Proteomes" id="UP001239111"/>
    </source>
</evidence>
<dbReference type="Proteomes" id="UP001239111">
    <property type="component" value="Chromosome 3"/>
</dbReference>
<organism evidence="1 2">
    <name type="scientific">Eretmocerus hayati</name>
    <dbReference type="NCBI Taxonomy" id="131215"/>
    <lineage>
        <taxon>Eukaryota</taxon>
        <taxon>Metazoa</taxon>
        <taxon>Ecdysozoa</taxon>
        <taxon>Arthropoda</taxon>
        <taxon>Hexapoda</taxon>
        <taxon>Insecta</taxon>
        <taxon>Pterygota</taxon>
        <taxon>Neoptera</taxon>
        <taxon>Endopterygota</taxon>
        <taxon>Hymenoptera</taxon>
        <taxon>Apocrita</taxon>
        <taxon>Proctotrupomorpha</taxon>
        <taxon>Chalcidoidea</taxon>
        <taxon>Aphelinidae</taxon>
        <taxon>Aphelininae</taxon>
        <taxon>Eretmocerus</taxon>
    </lineage>
</organism>
<gene>
    <name evidence="1" type="ORF">QAD02_000470</name>
</gene>
<sequence>MNNGTKRYSTSSGDGASTSKKVKIEDDSDYDIEGNQSESSFYEGSTVSEKNLTRYLVTLEDDDEATITFKSDSMQFDSPDEYTDVKEDDMESSCEFEELQQFSPFVERDTSDDETTSESTTEDLRYLIELNEQGLIVDFNLNDSNEREESTEVDLLDPEDVIEHSVNNMFNIFSRLPGQSLNIQGEIAHIGPPQFFQVLESVSSVLELILSDSNNIQVGAVYSFKQVSVTASTPNEDIFKYDLILDSNTVIREITNKELTALESQYDLTNYAKIILKSAGQFVGDKASSISGNIIDEDDFAEMFVKVTRNLSATTSALTSQ</sequence>
<keyword evidence="2" id="KW-1185">Reference proteome</keyword>
<name>A0ACC2NE82_9HYME</name>
<evidence type="ECO:0000313" key="1">
    <source>
        <dbReference type="EMBL" id="KAJ8669211.1"/>
    </source>
</evidence>
<comment type="caution">
    <text evidence="1">The sequence shown here is derived from an EMBL/GenBank/DDBJ whole genome shotgun (WGS) entry which is preliminary data.</text>
</comment>